<dbReference type="GO" id="GO:0010181">
    <property type="term" value="F:FMN binding"/>
    <property type="evidence" value="ECO:0007669"/>
    <property type="project" value="InterPro"/>
</dbReference>
<dbReference type="PROSITE" id="PS00198">
    <property type="entry name" value="4FE4S_FER_1"/>
    <property type="match status" value="1"/>
</dbReference>
<dbReference type="SUPFAM" id="SSF142019">
    <property type="entry name" value="Nqo1 FMN-binding domain-like"/>
    <property type="match status" value="1"/>
</dbReference>
<dbReference type="EMBL" id="DSUH01000352">
    <property type="protein sequence ID" value="HGU34184.1"/>
    <property type="molecule type" value="Genomic_DNA"/>
</dbReference>
<dbReference type="PROSITE" id="PS51379">
    <property type="entry name" value="4FE4S_FER_2"/>
    <property type="match status" value="2"/>
</dbReference>
<dbReference type="Gene3D" id="3.10.20.600">
    <property type="match status" value="1"/>
</dbReference>
<evidence type="ECO:0000256" key="3">
    <source>
        <dbReference type="ARBA" id="ARBA00022723"/>
    </source>
</evidence>
<evidence type="ECO:0000256" key="2">
    <source>
        <dbReference type="ARBA" id="ARBA00022485"/>
    </source>
</evidence>
<dbReference type="InterPro" id="IPR011538">
    <property type="entry name" value="Nuo51_FMN-bd"/>
</dbReference>
<dbReference type="InterPro" id="IPR017896">
    <property type="entry name" value="4Fe4S_Fe-S-bd"/>
</dbReference>
<dbReference type="PANTHER" id="PTHR43578">
    <property type="entry name" value="NADH-QUINONE OXIDOREDUCTASE SUBUNIT F"/>
    <property type="match status" value="1"/>
</dbReference>
<evidence type="ECO:0000256" key="4">
    <source>
        <dbReference type="ARBA" id="ARBA00023004"/>
    </source>
</evidence>
<dbReference type="SMART" id="SM00928">
    <property type="entry name" value="NADH_4Fe-4S"/>
    <property type="match status" value="1"/>
</dbReference>
<dbReference type="Gene3D" id="3.40.30.10">
    <property type="entry name" value="Glutaredoxin"/>
    <property type="match status" value="1"/>
</dbReference>
<comment type="caution">
    <text evidence="7">The sequence shown here is derived from an EMBL/GenBank/DDBJ whole genome shotgun (WGS) entry which is preliminary data.</text>
</comment>
<evidence type="ECO:0000313" key="7">
    <source>
        <dbReference type="EMBL" id="HGU34184.1"/>
    </source>
</evidence>
<reference evidence="7" key="1">
    <citation type="journal article" date="2020" name="mSystems">
        <title>Genome- and Community-Level Interaction Insights into Carbon Utilization and Element Cycling Functions of Hydrothermarchaeota in Hydrothermal Sediment.</title>
        <authorList>
            <person name="Zhou Z."/>
            <person name="Liu Y."/>
            <person name="Xu W."/>
            <person name="Pan J."/>
            <person name="Luo Z.H."/>
            <person name="Li M."/>
        </authorList>
    </citation>
    <scope>NUCLEOTIDE SEQUENCE [LARGE SCALE GENOMIC DNA]</scope>
    <source>
        <strain evidence="7">SpSt-477</strain>
    </source>
</reference>
<proteinExistence type="inferred from homology"/>
<dbReference type="GO" id="GO:0008137">
    <property type="term" value="F:NADH dehydrogenase (ubiquinone) activity"/>
    <property type="evidence" value="ECO:0007669"/>
    <property type="project" value="InterPro"/>
</dbReference>
<dbReference type="PANTHER" id="PTHR43578:SF3">
    <property type="entry name" value="NADH-QUINONE OXIDOREDUCTASE SUBUNIT F"/>
    <property type="match status" value="1"/>
</dbReference>
<dbReference type="InterPro" id="IPR037225">
    <property type="entry name" value="Nuo51_FMN-bd_sf"/>
</dbReference>
<dbReference type="GO" id="GO:0046872">
    <property type="term" value="F:metal ion binding"/>
    <property type="evidence" value="ECO:0007669"/>
    <property type="project" value="UniProtKB-KW"/>
</dbReference>
<keyword evidence="3" id="KW-0479">Metal-binding</keyword>
<organism evidence="7">
    <name type="scientific">Desulfatirhabdium butyrativorans</name>
    <dbReference type="NCBI Taxonomy" id="340467"/>
    <lineage>
        <taxon>Bacteria</taxon>
        <taxon>Pseudomonadati</taxon>
        <taxon>Thermodesulfobacteriota</taxon>
        <taxon>Desulfobacteria</taxon>
        <taxon>Desulfobacterales</taxon>
        <taxon>Desulfatirhabdiaceae</taxon>
        <taxon>Desulfatirhabdium</taxon>
    </lineage>
</organism>
<name>A0A7C4RU09_9BACT</name>
<evidence type="ECO:0000259" key="6">
    <source>
        <dbReference type="PROSITE" id="PS51379"/>
    </source>
</evidence>
<dbReference type="SUPFAM" id="SSF54862">
    <property type="entry name" value="4Fe-4S ferredoxins"/>
    <property type="match status" value="1"/>
</dbReference>
<dbReference type="Gene3D" id="1.20.1440.230">
    <property type="entry name" value="NADH-ubiquinone oxidoreductase 51kDa subunit, iron-sulphur binding domain"/>
    <property type="match status" value="1"/>
</dbReference>
<dbReference type="PROSITE" id="PS00645">
    <property type="entry name" value="COMPLEX1_51K_2"/>
    <property type="match status" value="1"/>
</dbReference>
<comment type="similarity">
    <text evidence="1">Belongs to the complex I 51 kDa subunit family.</text>
</comment>
<dbReference type="SUPFAM" id="SSF142984">
    <property type="entry name" value="Nqo1 middle domain-like"/>
    <property type="match status" value="1"/>
</dbReference>
<dbReference type="InterPro" id="IPR001949">
    <property type="entry name" value="NADH-UbQ_OxRdtase_51kDa_CS"/>
</dbReference>
<dbReference type="Pfam" id="PF01512">
    <property type="entry name" value="Complex1_51K"/>
    <property type="match status" value="1"/>
</dbReference>
<dbReference type="Pfam" id="PF10589">
    <property type="entry name" value="NADH_4Fe-4S"/>
    <property type="match status" value="1"/>
</dbReference>
<feature type="domain" description="4Fe-4S ferredoxin-type" evidence="6">
    <location>
        <begin position="605"/>
        <end position="632"/>
    </location>
</feature>
<dbReference type="Gene3D" id="3.30.70.20">
    <property type="match status" value="1"/>
</dbReference>
<evidence type="ECO:0000256" key="5">
    <source>
        <dbReference type="ARBA" id="ARBA00023014"/>
    </source>
</evidence>
<dbReference type="CDD" id="cd02980">
    <property type="entry name" value="TRX_Fd_family"/>
    <property type="match status" value="1"/>
</dbReference>
<dbReference type="GO" id="GO:0051539">
    <property type="term" value="F:4 iron, 4 sulfur cluster binding"/>
    <property type="evidence" value="ECO:0007669"/>
    <property type="project" value="UniProtKB-KW"/>
</dbReference>
<dbReference type="SUPFAM" id="SSF52833">
    <property type="entry name" value="Thioredoxin-like"/>
    <property type="match status" value="1"/>
</dbReference>
<dbReference type="InterPro" id="IPR037207">
    <property type="entry name" value="Nuop51_4Fe4S-bd_sf"/>
</dbReference>
<dbReference type="FunFam" id="1.20.1440.230:FF:000002">
    <property type="entry name" value="NADH-quinone oxidoreductase subunit F"/>
    <property type="match status" value="1"/>
</dbReference>
<dbReference type="Gene3D" id="6.10.250.1450">
    <property type="match status" value="1"/>
</dbReference>
<dbReference type="InterPro" id="IPR017900">
    <property type="entry name" value="4Fe4S_Fe_S_CS"/>
</dbReference>
<dbReference type="SUPFAM" id="SSF140490">
    <property type="entry name" value="Nqo1C-terminal domain-like"/>
    <property type="match status" value="1"/>
</dbReference>
<dbReference type="InterPro" id="IPR036249">
    <property type="entry name" value="Thioredoxin-like_sf"/>
</dbReference>
<gene>
    <name evidence="7" type="ORF">ENS29_15265</name>
</gene>
<keyword evidence="4" id="KW-0408">Iron</keyword>
<keyword evidence="2" id="KW-0004">4Fe-4S</keyword>
<evidence type="ECO:0000256" key="1">
    <source>
        <dbReference type="ARBA" id="ARBA00007523"/>
    </source>
</evidence>
<dbReference type="InterPro" id="IPR019575">
    <property type="entry name" value="Nuop51_4Fe4S-bd"/>
</dbReference>
<keyword evidence="5" id="KW-0411">Iron-sulfur</keyword>
<dbReference type="AlphaFoldDB" id="A0A7C4RU09"/>
<accession>A0A7C4RU09</accession>
<feature type="domain" description="4Fe-4S ferredoxin-type" evidence="6">
    <location>
        <begin position="575"/>
        <end position="604"/>
    </location>
</feature>
<sequence>MTSISPAPDLSWTRKLSRPEDLAAYRNQLIAEQHPDATRILVCCGTGCKALGALDLLAAMKKAVTDANLDVKVAPLVKRTGCHSFCSRGPLLAIQPQDIFYQKLKPSDAAEIVQETIIGGKLIPRFLYKPPGAKHPIEKRSEIPFFAAQTRVVLERVGQIDPFDIRDAIAWGAYNGLVKVLTEMKPKEVIEEMKISKLRGRGGAGFPAGLKWESCARQPGRHYVICNGDEGDPGAFMDASLMEGDPHAVLEGMAIAAYAIGSDRGFIYVRMEYPLAVQTLSNAIRQAEDLGLLGQNILGTGFNFKVSVSTGAGAFVCGESSALMSSLEGKVGRPRPKYIRSTEKGFRDSPSNLNNVETYANVPKIILNGGAWYASMGTERSAGTKVFSLTGNVNNVGLIEVPMGTSLRHIVYDIGGGIPNRKELKAVQTGGPSGGCIPIPKKFLDINVGFGKLAEIGSIMGSGGMIVMDENTCMVEVSRYFIHFLVEESCGQCTPCREGLTQMERILTRITRGEGQEGDIELLEEIGTFTNSFSLCGLGTSAANPVLSTIRYFREEYEEHIRDKKCRAGVCKALYYLEIQPDACTGCGVCKKRCPAKAVTGEKKEPHLIRQDLCIKCMECYRNCKFDAIAIR</sequence>
<dbReference type="Gene3D" id="3.40.50.11540">
    <property type="entry name" value="NADH-ubiquinone oxidoreductase 51kDa subunit"/>
    <property type="match status" value="1"/>
</dbReference>
<protein>
    <submittedName>
        <fullName evidence="7">NADH-quinone oxidoreductase subunit F</fullName>
    </submittedName>
</protein>
<dbReference type="Pfam" id="PF13237">
    <property type="entry name" value="Fer4_10"/>
    <property type="match status" value="1"/>
</dbReference>